<evidence type="ECO:0000313" key="1">
    <source>
        <dbReference type="EMBL" id="AFK45500.1"/>
    </source>
</evidence>
<accession>I3SZ08</accession>
<reference evidence="1" key="1">
    <citation type="submission" date="2012-05" db="EMBL/GenBank/DDBJ databases">
        <authorList>
            <person name="Krishnakumar V."/>
            <person name="Cheung F."/>
            <person name="Xiao Y."/>
            <person name="Chan A."/>
            <person name="Moskal W.A."/>
            <person name="Town C.D."/>
        </authorList>
    </citation>
    <scope>NUCLEOTIDE SEQUENCE</scope>
</reference>
<sequence length="63" mass="6967">MACSFLNVTQTIVRIYSPSDLRTAWISMQCFKGSSFAQRVSTEHDHVTAGEPILFVKSGILSC</sequence>
<proteinExistence type="evidence at transcript level"/>
<dbReference type="AlphaFoldDB" id="I3SZ08"/>
<dbReference type="EMBL" id="BT145706">
    <property type="protein sequence ID" value="AFK45500.1"/>
    <property type="molecule type" value="mRNA"/>
</dbReference>
<protein>
    <submittedName>
        <fullName evidence="1">Uncharacterized protein</fullName>
    </submittedName>
</protein>
<organism evidence="1">
    <name type="scientific">Lotus japonicus</name>
    <name type="common">Lotus corniculatus var. japonicus</name>
    <dbReference type="NCBI Taxonomy" id="34305"/>
    <lineage>
        <taxon>Eukaryota</taxon>
        <taxon>Viridiplantae</taxon>
        <taxon>Streptophyta</taxon>
        <taxon>Embryophyta</taxon>
        <taxon>Tracheophyta</taxon>
        <taxon>Spermatophyta</taxon>
        <taxon>Magnoliopsida</taxon>
        <taxon>eudicotyledons</taxon>
        <taxon>Gunneridae</taxon>
        <taxon>Pentapetalae</taxon>
        <taxon>rosids</taxon>
        <taxon>fabids</taxon>
        <taxon>Fabales</taxon>
        <taxon>Fabaceae</taxon>
        <taxon>Papilionoideae</taxon>
        <taxon>50 kb inversion clade</taxon>
        <taxon>NPAAA clade</taxon>
        <taxon>Hologalegina</taxon>
        <taxon>robinioid clade</taxon>
        <taxon>Loteae</taxon>
        <taxon>Lotus</taxon>
    </lineage>
</organism>
<name>I3SZ08_LOTJA</name>